<dbReference type="Proteomes" id="UP000054481">
    <property type="component" value="Unassembled WGS sequence"/>
</dbReference>
<proteinExistence type="predicted"/>
<dbReference type="PANTHER" id="PTHR43130:SF7">
    <property type="entry name" value="DJ-1_PFPI DOMAIN-CONTAINING PROTEIN"/>
    <property type="match status" value="1"/>
</dbReference>
<keyword evidence="3" id="KW-1185">Reference proteome</keyword>
<dbReference type="EMBL" id="KQ030533">
    <property type="protein sequence ID" value="KJZ73657.1"/>
    <property type="molecule type" value="Genomic_DNA"/>
</dbReference>
<evidence type="ECO:0000259" key="1">
    <source>
        <dbReference type="Pfam" id="PF01965"/>
    </source>
</evidence>
<dbReference type="InterPro" id="IPR052158">
    <property type="entry name" value="INH-QAR"/>
</dbReference>
<dbReference type="AlphaFoldDB" id="A0A0F7ZZ60"/>
<evidence type="ECO:0000313" key="3">
    <source>
        <dbReference type="Proteomes" id="UP000054481"/>
    </source>
</evidence>
<name>A0A0F7ZZ60_9HYPO</name>
<organism evidence="2 3">
    <name type="scientific">Hirsutella minnesotensis 3608</name>
    <dbReference type="NCBI Taxonomy" id="1043627"/>
    <lineage>
        <taxon>Eukaryota</taxon>
        <taxon>Fungi</taxon>
        <taxon>Dikarya</taxon>
        <taxon>Ascomycota</taxon>
        <taxon>Pezizomycotina</taxon>
        <taxon>Sordariomycetes</taxon>
        <taxon>Hypocreomycetidae</taxon>
        <taxon>Hypocreales</taxon>
        <taxon>Ophiocordycipitaceae</taxon>
        <taxon>Hirsutella</taxon>
    </lineage>
</organism>
<feature type="domain" description="DJ-1/PfpI" evidence="1">
    <location>
        <begin position="57"/>
        <end position="193"/>
    </location>
</feature>
<dbReference type="InterPro" id="IPR002818">
    <property type="entry name" value="DJ-1/PfpI"/>
</dbReference>
<accession>A0A0F7ZZ60</accession>
<reference evidence="2 3" key="1">
    <citation type="journal article" date="2014" name="Genome Biol. Evol.">
        <title>Comparative genomics and transcriptomics analyses reveal divergent lifestyle features of nematode endoparasitic fungus Hirsutella minnesotensis.</title>
        <authorList>
            <person name="Lai Y."/>
            <person name="Liu K."/>
            <person name="Zhang X."/>
            <person name="Zhang X."/>
            <person name="Li K."/>
            <person name="Wang N."/>
            <person name="Shu C."/>
            <person name="Wu Y."/>
            <person name="Wang C."/>
            <person name="Bushley K.E."/>
            <person name="Xiang M."/>
            <person name="Liu X."/>
        </authorList>
    </citation>
    <scope>NUCLEOTIDE SEQUENCE [LARGE SCALE GENOMIC DNA]</scope>
    <source>
        <strain evidence="2 3">3608</strain>
    </source>
</reference>
<dbReference type="OrthoDB" id="543156at2759"/>
<dbReference type="Gene3D" id="3.40.50.880">
    <property type="match status" value="1"/>
</dbReference>
<gene>
    <name evidence="2" type="ORF">HIM_06990</name>
</gene>
<dbReference type="Pfam" id="PF01965">
    <property type="entry name" value="DJ-1_PfpI"/>
    <property type="match status" value="1"/>
</dbReference>
<dbReference type="PANTHER" id="PTHR43130">
    <property type="entry name" value="ARAC-FAMILY TRANSCRIPTIONAL REGULATOR"/>
    <property type="match status" value="1"/>
</dbReference>
<evidence type="ECO:0000313" key="2">
    <source>
        <dbReference type="EMBL" id="KJZ73657.1"/>
    </source>
</evidence>
<dbReference type="InterPro" id="IPR029062">
    <property type="entry name" value="Class_I_gatase-like"/>
</dbReference>
<dbReference type="SUPFAM" id="SSF52317">
    <property type="entry name" value="Class I glutamine amidotransferase-like"/>
    <property type="match status" value="1"/>
</dbReference>
<sequence>MTNLTSLGRAIRLGVILLEGLTEVMDVGPIDMLNEVSHNFQDLQADSLFSPELKAQAIDLDIHWVSEAGPSRPSRLTGNMMVTVTDSFETCPPLDVVLIGATLEKQPSEGELAFIRKSFNDSSAFITTCAGILPAVMAGITEGKTATGPRFLLEPLRKQSPATKWVERRWVQDGKLWTSGALLNGQDLMTNFIKSTFPSGDGTLVDRMAKVGAWPDRDVDYKDVPWKE</sequence>
<protein>
    <recommendedName>
        <fullName evidence="1">DJ-1/PfpI domain-containing protein</fullName>
    </recommendedName>
</protein>